<keyword evidence="5" id="KW-0539">Nucleus</keyword>
<name>A0A9Q0N3A7_9DIPT</name>
<feature type="domain" description="PH" evidence="6">
    <location>
        <begin position="1"/>
        <end position="84"/>
    </location>
</feature>
<accession>A0A9Q0N3A7</accession>
<dbReference type="SMART" id="SM00233">
    <property type="entry name" value="PH"/>
    <property type="match status" value="1"/>
</dbReference>
<keyword evidence="4" id="KW-0010">Activator</keyword>
<dbReference type="CDD" id="cd13290">
    <property type="entry name" value="PH_ORP9"/>
    <property type="match status" value="1"/>
</dbReference>
<dbReference type="Gene3D" id="2.30.29.30">
    <property type="entry name" value="Pleckstrin-homology domain (PH domain)/Phosphotyrosine-binding domain (PTB)"/>
    <property type="match status" value="1"/>
</dbReference>
<dbReference type="Pfam" id="PF00169">
    <property type="entry name" value="PH"/>
    <property type="match status" value="1"/>
</dbReference>
<comment type="subcellular location">
    <subcellularLocation>
        <location evidence="2">Cytoplasm</location>
    </subcellularLocation>
    <subcellularLocation>
        <location evidence="1">Nucleus</location>
    </subcellularLocation>
</comment>
<evidence type="ECO:0000313" key="9">
    <source>
        <dbReference type="Proteomes" id="UP001151699"/>
    </source>
</evidence>
<dbReference type="GO" id="GO:0045944">
    <property type="term" value="P:positive regulation of transcription by RNA polymerase II"/>
    <property type="evidence" value="ECO:0007669"/>
    <property type="project" value="TreeGrafter"/>
</dbReference>
<dbReference type="EMBL" id="WJQU01000002">
    <property type="protein sequence ID" value="KAJ6642287.1"/>
    <property type="molecule type" value="Genomic_DNA"/>
</dbReference>
<dbReference type="SUPFAM" id="SSF50729">
    <property type="entry name" value="PH domain-like"/>
    <property type="match status" value="1"/>
</dbReference>
<dbReference type="GO" id="GO:0005737">
    <property type="term" value="C:cytoplasm"/>
    <property type="evidence" value="ECO:0007669"/>
    <property type="project" value="UniProtKB-SubCell"/>
</dbReference>
<proteinExistence type="predicted"/>
<feature type="domain" description="WW" evidence="7">
    <location>
        <begin position="367"/>
        <end position="400"/>
    </location>
</feature>
<dbReference type="AlphaFoldDB" id="A0A9Q0N3A7"/>
<dbReference type="InterPro" id="IPR036020">
    <property type="entry name" value="WW_dom_sf"/>
</dbReference>
<dbReference type="GO" id="GO:0035329">
    <property type="term" value="P:hippo signaling"/>
    <property type="evidence" value="ECO:0007669"/>
    <property type="project" value="TreeGrafter"/>
</dbReference>
<feature type="non-terminal residue" evidence="8">
    <location>
        <position position="604"/>
    </location>
</feature>
<dbReference type="GO" id="GO:0003713">
    <property type="term" value="F:transcription coactivator activity"/>
    <property type="evidence" value="ECO:0007669"/>
    <property type="project" value="TreeGrafter"/>
</dbReference>
<evidence type="ECO:0000259" key="7">
    <source>
        <dbReference type="PROSITE" id="PS50020"/>
    </source>
</evidence>
<sequence>MKGWQYRWFVLDENAGLLSYYTSKEKMMKGVRRGCVRLKGAVIGIDDQDVNTFTITVDHKTFHFQARDSDEREKWVRRLEDTILRHAHRARGLYYHNGHSISDTSGGTTRRPNYLQTLDKRVSEADAYLQLMIEQTNKLEGKLSNLSDKEDQVKNHVIQENANAMLDSIKHSIVLLQIAKNTAHPINGIYNGPSTSNKMDATELAETLPPVGVPLAQTGVAYGSECIESKRSIAMQREDDVMASFVPETSYSSSEGEEDFYDAYDDPFSSHGNSPISTEALFKNFTVLTLKMKILANCVRDVLLLISFVTICSANNSDDGFLNVTCNDASDCYVLNNTLAINKELKFSLAVFKSNGVENPNLLDELGELPAGWEQARTAEGQIYYLNHLTRTTQWEDPRKEVATQHKTFNKTRKFESGMKKGLSGVTLSATAASKPIISSNAIGQLGTLPEGWEQAVTSAAEQFQRSNPLSAPRIEMNVGLGNTSYINIHKLKREVDSLKQRQQEIQLFNQDLLARQNQQSMAHQMDPFLSGVTDHTRQESADSGLSVSSANYSMPHTPDFMANIDDSMDCISVTQRVFVVIFLTTNLNENKLSKKQIVKYLSN</sequence>
<evidence type="ECO:0000256" key="3">
    <source>
        <dbReference type="ARBA" id="ARBA00022490"/>
    </source>
</evidence>
<dbReference type="PANTHER" id="PTHR17616:SF8">
    <property type="entry name" value="TRANSCRIPTIONAL COACTIVATOR YORKIE"/>
    <property type="match status" value="1"/>
</dbReference>
<protein>
    <submittedName>
        <fullName evidence="8">Oxysterol-binding protein-related protein 9</fullName>
    </submittedName>
</protein>
<dbReference type="InterPro" id="IPR011993">
    <property type="entry name" value="PH-like_dom_sf"/>
</dbReference>
<organism evidence="8 9">
    <name type="scientific">Pseudolycoriella hygida</name>
    <dbReference type="NCBI Taxonomy" id="35572"/>
    <lineage>
        <taxon>Eukaryota</taxon>
        <taxon>Metazoa</taxon>
        <taxon>Ecdysozoa</taxon>
        <taxon>Arthropoda</taxon>
        <taxon>Hexapoda</taxon>
        <taxon>Insecta</taxon>
        <taxon>Pterygota</taxon>
        <taxon>Neoptera</taxon>
        <taxon>Endopterygota</taxon>
        <taxon>Diptera</taxon>
        <taxon>Nematocera</taxon>
        <taxon>Sciaroidea</taxon>
        <taxon>Sciaridae</taxon>
        <taxon>Pseudolycoriella</taxon>
    </lineage>
</organism>
<evidence type="ECO:0000256" key="5">
    <source>
        <dbReference type="ARBA" id="ARBA00023242"/>
    </source>
</evidence>
<dbReference type="PANTHER" id="PTHR17616">
    <property type="entry name" value="YES-ASSOCIATED PROTEIN YAP1 FAMILY MEMBER"/>
    <property type="match status" value="1"/>
</dbReference>
<dbReference type="Pfam" id="PF00397">
    <property type="entry name" value="WW"/>
    <property type="match status" value="1"/>
</dbReference>
<evidence type="ECO:0000256" key="4">
    <source>
        <dbReference type="ARBA" id="ARBA00023159"/>
    </source>
</evidence>
<dbReference type="Proteomes" id="UP001151699">
    <property type="component" value="Chromosome B"/>
</dbReference>
<evidence type="ECO:0000313" key="8">
    <source>
        <dbReference type="EMBL" id="KAJ6642287.1"/>
    </source>
</evidence>
<dbReference type="PROSITE" id="PS50020">
    <property type="entry name" value="WW_DOMAIN_2"/>
    <property type="match status" value="1"/>
</dbReference>
<dbReference type="CDD" id="cd00201">
    <property type="entry name" value="WW"/>
    <property type="match status" value="1"/>
</dbReference>
<reference evidence="8" key="1">
    <citation type="submission" date="2022-07" db="EMBL/GenBank/DDBJ databases">
        <authorList>
            <person name="Trinca V."/>
            <person name="Uliana J.V.C."/>
            <person name="Torres T.T."/>
            <person name="Ward R.J."/>
            <person name="Monesi N."/>
        </authorList>
    </citation>
    <scope>NUCLEOTIDE SEQUENCE</scope>
    <source>
        <strain evidence="8">HSMRA1968</strain>
        <tissue evidence="8">Whole embryos</tissue>
    </source>
</reference>
<dbReference type="SMART" id="SM00456">
    <property type="entry name" value="WW"/>
    <property type="match status" value="1"/>
</dbReference>
<dbReference type="InterPro" id="IPR001202">
    <property type="entry name" value="WW_dom"/>
</dbReference>
<comment type="caution">
    <text evidence="8">The sequence shown here is derived from an EMBL/GenBank/DDBJ whole genome shotgun (WGS) entry which is preliminary data.</text>
</comment>
<dbReference type="OrthoDB" id="14833at2759"/>
<evidence type="ECO:0000259" key="6">
    <source>
        <dbReference type="PROSITE" id="PS50003"/>
    </source>
</evidence>
<dbReference type="SUPFAM" id="SSF51045">
    <property type="entry name" value="WW domain"/>
    <property type="match status" value="1"/>
</dbReference>
<evidence type="ECO:0000256" key="1">
    <source>
        <dbReference type="ARBA" id="ARBA00004123"/>
    </source>
</evidence>
<dbReference type="PROSITE" id="PS50003">
    <property type="entry name" value="PH_DOMAIN"/>
    <property type="match status" value="1"/>
</dbReference>
<dbReference type="FunFam" id="2.20.70.10:FF:000012">
    <property type="entry name" value="transcriptional coactivator YAP1 isoform X2"/>
    <property type="match status" value="1"/>
</dbReference>
<dbReference type="FunFam" id="2.30.29.30:FF:000089">
    <property type="entry name" value="Oxysterol-binding protein"/>
    <property type="match status" value="1"/>
</dbReference>
<dbReference type="GO" id="GO:0005634">
    <property type="term" value="C:nucleus"/>
    <property type="evidence" value="ECO:0007669"/>
    <property type="project" value="UniProtKB-SubCell"/>
</dbReference>
<evidence type="ECO:0000256" key="2">
    <source>
        <dbReference type="ARBA" id="ARBA00004496"/>
    </source>
</evidence>
<dbReference type="Gene3D" id="2.20.70.10">
    <property type="match status" value="1"/>
</dbReference>
<dbReference type="PROSITE" id="PS01159">
    <property type="entry name" value="WW_DOMAIN_1"/>
    <property type="match status" value="1"/>
</dbReference>
<gene>
    <name evidence="8" type="primary">OSBPL9</name>
    <name evidence="8" type="ORF">Bhyg_07234</name>
</gene>
<keyword evidence="9" id="KW-1185">Reference proteome</keyword>
<dbReference type="InterPro" id="IPR051583">
    <property type="entry name" value="YAP1"/>
</dbReference>
<keyword evidence="3" id="KW-0963">Cytoplasm</keyword>
<dbReference type="InterPro" id="IPR001849">
    <property type="entry name" value="PH_domain"/>
</dbReference>